<dbReference type="RefSeq" id="WP_192898021.1">
    <property type="nucleotide sequence ID" value="NZ_RDSM01000002.1"/>
</dbReference>
<gene>
    <name evidence="2" type="ORF">GRAN_3282</name>
</gene>
<dbReference type="EMBL" id="RDSM01000002">
    <property type="protein sequence ID" value="RXH56425.1"/>
    <property type="molecule type" value="Genomic_DNA"/>
</dbReference>
<dbReference type="Proteomes" id="UP000289437">
    <property type="component" value="Unassembled WGS sequence"/>
</dbReference>
<evidence type="ECO:0000256" key="1">
    <source>
        <dbReference type="SAM" id="SignalP"/>
    </source>
</evidence>
<name>A0A4Q0SYW9_9BACT</name>
<reference evidence="3" key="2">
    <citation type="submission" date="2019-02" db="EMBL/GenBank/DDBJ databases">
        <title>Granulicella sibirica sp. nov., a psychrotolerant acidobacterium isolated from an organic soil layer in forested tundra, West Siberia.</title>
        <authorList>
            <person name="Oshkin I.Y."/>
            <person name="Kulichevskaya I.S."/>
            <person name="Rijpstra W.I.C."/>
            <person name="Sinninghe Damste J.S."/>
            <person name="Rakitin A.L."/>
            <person name="Ravin N.V."/>
            <person name="Dedysh S.N."/>
        </authorList>
    </citation>
    <scope>NUCLEOTIDE SEQUENCE [LARGE SCALE GENOMIC DNA]</scope>
    <source>
        <strain evidence="3">AF10</strain>
    </source>
</reference>
<proteinExistence type="predicted"/>
<dbReference type="AlphaFoldDB" id="A0A4Q0SYW9"/>
<organism evidence="2 3">
    <name type="scientific">Granulicella sibirica</name>
    <dbReference type="NCBI Taxonomy" id="2479048"/>
    <lineage>
        <taxon>Bacteria</taxon>
        <taxon>Pseudomonadati</taxon>
        <taxon>Acidobacteriota</taxon>
        <taxon>Terriglobia</taxon>
        <taxon>Terriglobales</taxon>
        <taxon>Acidobacteriaceae</taxon>
        <taxon>Granulicella</taxon>
    </lineage>
</organism>
<keyword evidence="3" id="KW-1185">Reference proteome</keyword>
<evidence type="ECO:0000313" key="2">
    <source>
        <dbReference type="EMBL" id="RXH56425.1"/>
    </source>
</evidence>
<evidence type="ECO:0008006" key="4">
    <source>
        <dbReference type="Google" id="ProtNLM"/>
    </source>
</evidence>
<reference evidence="2 3" key="1">
    <citation type="submission" date="2018-11" db="EMBL/GenBank/DDBJ databases">
        <authorList>
            <person name="Mardanov A.V."/>
            <person name="Ravin N.V."/>
            <person name="Dedysh S.N."/>
        </authorList>
    </citation>
    <scope>NUCLEOTIDE SEQUENCE [LARGE SCALE GENOMIC DNA]</scope>
    <source>
        <strain evidence="2 3">AF10</strain>
    </source>
</reference>
<accession>A0A4Q0SYW9</accession>
<protein>
    <recommendedName>
        <fullName evidence="4">Glycoside hydrolase family 42 N-terminal domain-containing protein</fullName>
    </recommendedName>
</protein>
<feature type="signal peptide" evidence="1">
    <location>
        <begin position="1"/>
        <end position="23"/>
    </location>
</feature>
<evidence type="ECO:0000313" key="3">
    <source>
        <dbReference type="Proteomes" id="UP000289437"/>
    </source>
</evidence>
<sequence length="721" mass="79860">MKPNRLALSVLLILSLAATKAHSQAPPDSHLLFQTDHPWSPRTNINADTVMVYGIDDTTASRIKSWRDHGYHVTVMTGVAWGRYAPYLRGDFDGKEHWNETQQEKSGKLILHSGREVPYISPTISYGNYLAKGVEAALDAGAEAIYLEEPEFWARAGWSDAFKNEWQRYYHEPWQAPDASADAQYRASKLKYFLYQRALAQVFASVRIYAAANHRRIHCYVATHSLINYAQWQIVSPESSLLNVGADGYIAQVWTGTSRAVNTYQGVTKERTFETAFLEYGALQNIARSSGKPIWYLNDPIEDNPNHSWVDYRRNWESTLTASLLQPVVSRYEVLPWPDRIFGPKGFHLMSDDATEKSLIPRSYETELQTVFHALGHMDQPADAIHWESAGTQGIGILVSDTLMFQRAAPTPSDENLGNFYGLALPLIMRGMPVEPVQIESATSTTSSNFLKPYKILLLTYEGQKPPTPAFHTALAAWVRAGGALIVLDDDKDPYNLAHDWWNAAPNHFATPREHLFRTLGLSPNAEGLHRAGKGYVLFSAQSPTALAHSPSGPGTINILLQQAAKPIHLTLKQTNALVLRRGPYVIAAGLEDEAVTPVTVTGNLINLFDPNLAESPSLSIHPGTRALLLDTNQIKPSAPRVLVASAKITHEQSTPSSLTFDAEGIDSTEAVARIFSTSPVKEITLNGTPIASGQYQQSPQTLLLHFPNSATPQQIHIVYQ</sequence>
<comment type="caution">
    <text evidence="2">The sequence shown here is derived from an EMBL/GenBank/DDBJ whole genome shotgun (WGS) entry which is preliminary data.</text>
</comment>
<feature type="chain" id="PRO_5020971207" description="Glycoside hydrolase family 42 N-terminal domain-containing protein" evidence="1">
    <location>
        <begin position="24"/>
        <end position="721"/>
    </location>
</feature>
<keyword evidence="1" id="KW-0732">Signal</keyword>